<name>A0A3B1CM72_9ZZZZ</name>
<dbReference type="Pfam" id="PF09699">
    <property type="entry name" value="Paired_CXXCH_1"/>
    <property type="match status" value="1"/>
</dbReference>
<proteinExistence type="predicted"/>
<feature type="non-terminal residue" evidence="2">
    <location>
        <position position="1"/>
    </location>
</feature>
<gene>
    <name evidence="2" type="ORF">MNBD_NITROSPINAE01-910</name>
</gene>
<dbReference type="SUPFAM" id="SSF48695">
    <property type="entry name" value="Multiheme cytochromes"/>
    <property type="match status" value="1"/>
</dbReference>
<protein>
    <submittedName>
        <fullName evidence="2">Cytochrome c family protein</fullName>
    </submittedName>
</protein>
<sequence>PGSNGYSVAQETTQNDAFLDSWAGTNPTKHGVIFNEAANGSGPYDCSRCHADNNALLLGLPEFRVAWIGTDLSDDHPVGVQLPDTAVYDFNPTSGIDGSLKFYDTNSNGRADTNEVRFYDTGGGYEVECASCHDPHGVPSAGAGTKLIPSFLRIDNNSSTLCLTCHTK</sequence>
<organism evidence="2">
    <name type="scientific">hydrothermal vent metagenome</name>
    <dbReference type="NCBI Taxonomy" id="652676"/>
    <lineage>
        <taxon>unclassified sequences</taxon>
        <taxon>metagenomes</taxon>
        <taxon>ecological metagenomes</taxon>
    </lineage>
</organism>
<dbReference type="AlphaFoldDB" id="A0A3B1CM72"/>
<dbReference type="EMBL" id="UOGC01000153">
    <property type="protein sequence ID" value="VAX23730.1"/>
    <property type="molecule type" value="Genomic_DNA"/>
</dbReference>
<evidence type="ECO:0000259" key="1">
    <source>
        <dbReference type="Pfam" id="PF09699"/>
    </source>
</evidence>
<dbReference type="InterPro" id="IPR010177">
    <property type="entry name" value="Paired_CXXCH_1"/>
</dbReference>
<accession>A0A3B1CM72</accession>
<evidence type="ECO:0000313" key="2">
    <source>
        <dbReference type="EMBL" id="VAX23730.1"/>
    </source>
</evidence>
<reference evidence="2" key="1">
    <citation type="submission" date="2018-06" db="EMBL/GenBank/DDBJ databases">
        <authorList>
            <person name="Zhirakovskaya E."/>
        </authorList>
    </citation>
    <scope>NUCLEOTIDE SEQUENCE</scope>
</reference>
<dbReference type="InterPro" id="IPR036280">
    <property type="entry name" value="Multihaem_cyt_sf"/>
</dbReference>
<dbReference type="Gene3D" id="1.10.1130.10">
    <property type="entry name" value="Flavocytochrome C3, Chain A"/>
    <property type="match status" value="1"/>
</dbReference>
<feature type="domain" description="Doubled CXXCH motif" evidence="1">
    <location>
        <begin position="128"/>
        <end position="168"/>
    </location>
</feature>